<name>A0AAD7NSR1_9AGAR</name>
<reference evidence="1" key="1">
    <citation type="submission" date="2023-03" db="EMBL/GenBank/DDBJ databases">
        <title>Massive genome expansion in bonnet fungi (Mycena s.s.) driven by repeated elements and novel gene families across ecological guilds.</title>
        <authorList>
            <consortium name="Lawrence Berkeley National Laboratory"/>
            <person name="Harder C.B."/>
            <person name="Miyauchi S."/>
            <person name="Viragh M."/>
            <person name="Kuo A."/>
            <person name="Thoen E."/>
            <person name="Andreopoulos B."/>
            <person name="Lu D."/>
            <person name="Skrede I."/>
            <person name="Drula E."/>
            <person name="Henrissat B."/>
            <person name="Morin E."/>
            <person name="Kohler A."/>
            <person name="Barry K."/>
            <person name="LaButti K."/>
            <person name="Morin E."/>
            <person name="Salamov A."/>
            <person name="Lipzen A."/>
            <person name="Mereny Z."/>
            <person name="Hegedus B."/>
            <person name="Baldrian P."/>
            <person name="Stursova M."/>
            <person name="Weitz H."/>
            <person name="Taylor A."/>
            <person name="Grigoriev I.V."/>
            <person name="Nagy L.G."/>
            <person name="Martin F."/>
            <person name="Kauserud H."/>
        </authorList>
    </citation>
    <scope>NUCLEOTIDE SEQUENCE</scope>
    <source>
        <strain evidence="1">CBHHK188m</strain>
    </source>
</reference>
<accession>A0AAD7NSR1</accession>
<evidence type="ECO:0000313" key="2">
    <source>
        <dbReference type="Proteomes" id="UP001215280"/>
    </source>
</evidence>
<organism evidence="1 2">
    <name type="scientific">Mycena maculata</name>
    <dbReference type="NCBI Taxonomy" id="230809"/>
    <lineage>
        <taxon>Eukaryota</taxon>
        <taxon>Fungi</taxon>
        <taxon>Dikarya</taxon>
        <taxon>Basidiomycota</taxon>
        <taxon>Agaricomycotina</taxon>
        <taxon>Agaricomycetes</taxon>
        <taxon>Agaricomycetidae</taxon>
        <taxon>Agaricales</taxon>
        <taxon>Marasmiineae</taxon>
        <taxon>Mycenaceae</taxon>
        <taxon>Mycena</taxon>
    </lineage>
</organism>
<sequence length="261" mass="28078">MHFQAWPNCQLITGTPHPRANAPEFEQRYRGIAGYIIRTDRREAEAATATGTAIVPLLPPGTAINFVETTEQYPAHYVVLKSLCDKAVVVPGAKAARSGEEGRAPNDIHTSASMYSEADSINISDLYSVERRMSGDVEAVPFTQTVQLNGLKGRMVGMRGTFDDGAMVNAIDTGIFNSSRGSLVTPRASVRILRMANGALIRSDGCWRGTITVDGISATGSFEILPSGSAWQVLVGKPMLQTFKALHDYTSDEVTLRADGG</sequence>
<protein>
    <submittedName>
        <fullName evidence="1">Uncharacterized protein</fullName>
    </submittedName>
</protein>
<comment type="caution">
    <text evidence="1">The sequence shown here is derived from an EMBL/GenBank/DDBJ whole genome shotgun (WGS) entry which is preliminary data.</text>
</comment>
<evidence type="ECO:0000313" key="1">
    <source>
        <dbReference type="EMBL" id="KAJ7773608.1"/>
    </source>
</evidence>
<dbReference type="EMBL" id="JARJLG010000017">
    <property type="protein sequence ID" value="KAJ7773608.1"/>
    <property type="molecule type" value="Genomic_DNA"/>
</dbReference>
<dbReference type="AlphaFoldDB" id="A0AAD7NSR1"/>
<keyword evidence="2" id="KW-1185">Reference proteome</keyword>
<proteinExistence type="predicted"/>
<gene>
    <name evidence="1" type="ORF">DFH07DRAFT_952655</name>
</gene>
<dbReference type="Proteomes" id="UP001215280">
    <property type="component" value="Unassembled WGS sequence"/>
</dbReference>